<keyword evidence="1" id="KW-0472">Membrane</keyword>
<reference evidence="2 3" key="1">
    <citation type="submission" date="2017-03" db="EMBL/GenBank/DDBJ databases">
        <title>Efficacy of two virulent bacteriophages, qdsa001 and qdsa002, against Staphylococcus aureus biofilms and their genome analysis.</title>
        <authorList>
            <person name="Lv X."/>
            <person name="Wang J."/>
            <person name="Lin H."/>
        </authorList>
    </citation>
    <scope>NUCLEOTIDE SEQUENCE [LARGE SCALE GENOMIC DNA]</scope>
</reference>
<keyword evidence="1" id="KW-1133">Transmembrane helix</keyword>
<evidence type="ECO:0000256" key="1">
    <source>
        <dbReference type="SAM" id="Phobius"/>
    </source>
</evidence>
<evidence type="ECO:0000313" key="3">
    <source>
        <dbReference type="Proteomes" id="UP000225347"/>
    </source>
</evidence>
<dbReference type="EMBL" id="KY779849">
    <property type="protein sequence ID" value="ARQ96076.1"/>
    <property type="molecule type" value="Genomic_DNA"/>
</dbReference>
<dbReference type="Proteomes" id="UP000225347">
    <property type="component" value="Segment"/>
</dbReference>
<protein>
    <submittedName>
        <fullName evidence="2">Uncharacterized protein</fullName>
    </submittedName>
</protein>
<keyword evidence="1" id="KW-0812">Transmembrane</keyword>
<organism evidence="2 3">
    <name type="scientific">Staphylococcus phage qdsa002</name>
    <dbReference type="NCBI Taxonomy" id="1970746"/>
    <lineage>
        <taxon>Viruses</taxon>
        <taxon>Duplodnaviria</taxon>
        <taxon>Heunggongvirae</taxon>
        <taxon>Uroviricota</taxon>
        <taxon>Caudoviricetes</taxon>
        <taxon>Herelleviridae</taxon>
        <taxon>Twortvirinae</taxon>
        <taxon>Kayvirus</taxon>
        <taxon>Kayvirus G15</taxon>
    </lineage>
</organism>
<accession>A0A1X9SJ29</accession>
<gene>
    <name evidence="2" type="ORF">qdsa002_119</name>
</gene>
<proteinExistence type="predicted"/>
<feature type="transmembrane region" description="Helical" evidence="1">
    <location>
        <begin position="6"/>
        <end position="23"/>
    </location>
</feature>
<name>A0A1X9SJ29_9CAUD</name>
<evidence type="ECO:0000313" key="2">
    <source>
        <dbReference type="EMBL" id="ARQ96076.1"/>
    </source>
</evidence>
<sequence length="28" mass="3259">MGLIFVNSYFIISNILIIVFSKLNSKKR</sequence>